<dbReference type="InterPro" id="IPR011330">
    <property type="entry name" value="Glyco_hydro/deAcase_b/a-brl"/>
</dbReference>
<dbReference type="Gene3D" id="3.20.20.370">
    <property type="entry name" value="Glycoside hydrolase/deacetylase"/>
    <property type="match status" value="1"/>
</dbReference>
<dbReference type="InterPro" id="IPR049591">
    <property type="entry name" value="CE4_u4-like"/>
</dbReference>
<sequence>MTGWDSLARELACWHDAGKVATVWWRDDDAVASTDALERLLILSQKHAAGLGLAVIPERCDAALAERLSDAARGTHARIAVLQHGIAHENTAPAGEKKTELSQAAPLNETMERLKAGQDRLAGLFGQGFLPVLVPPWNRISPEIIAELPARGVSGLSTYKARPQRMAAPGLLQVNTHADLLRWKPDRGFLGETEVLGLLQTHLQDRREDRADADEPTGILTHHLVHDEATWVFLDRLLGWLKRQPAIKFLAPSEAFSHSALTNQNEKHSAAGKGPM</sequence>
<dbReference type="AlphaFoldDB" id="A0A545TRE6"/>
<protein>
    <recommendedName>
        <fullName evidence="3">Polysaccharide deacetylase</fullName>
    </recommendedName>
</protein>
<dbReference type="GO" id="GO:0005975">
    <property type="term" value="P:carbohydrate metabolic process"/>
    <property type="evidence" value="ECO:0007669"/>
    <property type="project" value="InterPro"/>
</dbReference>
<comment type="caution">
    <text evidence="1">The sequence shown here is derived from an EMBL/GenBank/DDBJ whole genome shotgun (WGS) entry which is preliminary data.</text>
</comment>
<dbReference type="OrthoDB" id="6086702at2"/>
<reference evidence="1 2" key="1">
    <citation type="submission" date="2019-06" db="EMBL/GenBank/DDBJ databases">
        <title>Whole genome sequence for Rhodospirillaceae sp. R148.</title>
        <authorList>
            <person name="Wang G."/>
        </authorList>
    </citation>
    <scope>NUCLEOTIDE SEQUENCE [LARGE SCALE GENOMIC DNA]</scope>
    <source>
        <strain evidence="1 2">R148</strain>
    </source>
</reference>
<evidence type="ECO:0008006" key="3">
    <source>
        <dbReference type="Google" id="ProtNLM"/>
    </source>
</evidence>
<accession>A0A545TRE6</accession>
<keyword evidence="2" id="KW-1185">Reference proteome</keyword>
<dbReference type="SUPFAM" id="SSF88713">
    <property type="entry name" value="Glycoside hydrolase/deacetylase"/>
    <property type="match status" value="1"/>
</dbReference>
<name>A0A545TRE6_9PROT</name>
<dbReference type="Proteomes" id="UP000315252">
    <property type="component" value="Unassembled WGS sequence"/>
</dbReference>
<gene>
    <name evidence="1" type="ORF">FKG95_13955</name>
</gene>
<dbReference type="CDD" id="cd10928">
    <property type="entry name" value="CE4_u4"/>
    <property type="match status" value="1"/>
</dbReference>
<proteinExistence type="predicted"/>
<dbReference type="RefSeq" id="WP_142896980.1">
    <property type="nucleotide sequence ID" value="NZ_ML660055.1"/>
</dbReference>
<evidence type="ECO:0000313" key="1">
    <source>
        <dbReference type="EMBL" id="TQV79800.1"/>
    </source>
</evidence>
<organism evidence="1 2">
    <name type="scientific">Denitrobaculum tricleocarpae</name>
    <dbReference type="NCBI Taxonomy" id="2591009"/>
    <lineage>
        <taxon>Bacteria</taxon>
        <taxon>Pseudomonadati</taxon>
        <taxon>Pseudomonadota</taxon>
        <taxon>Alphaproteobacteria</taxon>
        <taxon>Rhodospirillales</taxon>
        <taxon>Rhodospirillaceae</taxon>
        <taxon>Denitrobaculum</taxon>
    </lineage>
</organism>
<dbReference type="EMBL" id="VHSH01000004">
    <property type="protein sequence ID" value="TQV79800.1"/>
    <property type="molecule type" value="Genomic_DNA"/>
</dbReference>
<evidence type="ECO:0000313" key="2">
    <source>
        <dbReference type="Proteomes" id="UP000315252"/>
    </source>
</evidence>